<accession>A0AAE0C476</accession>
<reference evidence="1 2" key="1">
    <citation type="journal article" date="2015" name="Genome Biol. Evol.">
        <title>Comparative Genomics of a Bacterivorous Green Alga Reveals Evolutionary Causalities and Consequences of Phago-Mixotrophic Mode of Nutrition.</title>
        <authorList>
            <person name="Burns J.A."/>
            <person name="Paasch A."/>
            <person name="Narechania A."/>
            <person name="Kim E."/>
        </authorList>
    </citation>
    <scope>NUCLEOTIDE SEQUENCE [LARGE SCALE GENOMIC DNA]</scope>
    <source>
        <strain evidence="1 2">PLY_AMNH</strain>
    </source>
</reference>
<evidence type="ECO:0000313" key="2">
    <source>
        <dbReference type="Proteomes" id="UP001190700"/>
    </source>
</evidence>
<proteinExistence type="predicted"/>
<organism evidence="1 2">
    <name type="scientific">Cymbomonas tetramitiformis</name>
    <dbReference type="NCBI Taxonomy" id="36881"/>
    <lineage>
        <taxon>Eukaryota</taxon>
        <taxon>Viridiplantae</taxon>
        <taxon>Chlorophyta</taxon>
        <taxon>Pyramimonadophyceae</taxon>
        <taxon>Pyramimonadales</taxon>
        <taxon>Pyramimonadaceae</taxon>
        <taxon>Cymbomonas</taxon>
    </lineage>
</organism>
<dbReference type="AlphaFoldDB" id="A0AAE0C476"/>
<keyword evidence="2" id="KW-1185">Reference proteome</keyword>
<dbReference type="EMBL" id="LGRX02029287">
    <property type="protein sequence ID" value="KAK3247032.1"/>
    <property type="molecule type" value="Genomic_DNA"/>
</dbReference>
<protein>
    <submittedName>
        <fullName evidence="1">Uncharacterized protein</fullName>
    </submittedName>
</protein>
<sequence>MAKVWAPTQEKVLQVEDHKQYKANVKRVCGGEVIQLGHASIFLNANFAVLRLPACEGVFGWMPEVSQSTAGNVDPLSGGHQTQQSPVPSGVLEAIVDGPVTYSSAGAPATSTDGPEQLHALALPDLLGCGWRGAGGLRGDVRRCTVLRAVLRAGGATPDIDYSYGFTVEAPSRGTEEEDPYIRGSSR</sequence>
<name>A0AAE0C476_9CHLO</name>
<dbReference type="Proteomes" id="UP001190700">
    <property type="component" value="Unassembled WGS sequence"/>
</dbReference>
<evidence type="ECO:0000313" key="1">
    <source>
        <dbReference type="EMBL" id="KAK3247032.1"/>
    </source>
</evidence>
<gene>
    <name evidence="1" type="ORF">CYMTET_43456</name>
</gene>
<comment type="caution">
    <text evidence="1">The sequence shown here is derived from an EMBL/GenBank/DDBJ whole genome shotgun (WGS) entry which is preliminary data.</text>
</comment>